<dbReference type="AlphaFoldDB" id="A0A7J3X7F5"/>
<evidence type="ECO:0000313" key="2">
    <source>
        <dbReference type="EMBL" id="HHP05082.1"/>
    </source>
</evidence>
<reference evidence="2" key="1">
    <citation type="journal article" date="2020" name="mSystems">
        <title>Genome- and Community-Level Interaction Insights into Carbon Utilization and Element Cycling Functions of Hydrothermarchaeota in Hydrothermal Sediment.</title>
        <authorList>
            <person name="Zhou Z."/>
            <person name="Liu Y."/>
            <person name="Xu W."/>
            <person name="Pan J."/>
            <person name="Luo Z.H."/>
            <person name="Li M."/>
        </authorList>
    </citation>
    <scope>NUCLEOTIDE SEQUENCE [LARGE SCALE GENOMIC DNA]</scope>
    <source>
        <strain evidence="2">SpSt-1125</strain>
    </source>
</reference>
<organism evidence="2">
    <name type="scientific">Thermofilum pendens</name>
    <dbReference type="NCBI Taxonomy" id="2269"/>
    <lineage>
        <taxon>Archaea</taxon>
        <taxon>Thermoproteota</taxon>
        <taxon>Thermoprotei</taxon>
        <taxon>Thermofilales</taxon>
        <taxon>Thermofilaceae</taxon>
        <taxon>Thermofilum</taxon>
    </lineage>
</organism>
<name>A0A7J3X7F5_THEPE</name>
<accession>A0A7J3X7F5</accession>
<dbReference type="Pfam" id="PF05168">
    <property type="entry name" value="HEPN"/>
    <property type="match status" value="1"/>
</dbReference>
<comment type="caution">
    <text evidence="2">The sequence shown here is derived from an EMBL/GenBank/DDBJ whole genome shotgun (WGS) entry which is preliminary data.</text>
</comment>
<sequence length="134" mass="15366">MSYGRYVDWLEEALDDLEAARKLFEHGMWSKVCFFSHQAAEKALKALCIKKLGRYVHTHSVARLLEELGGVVNLPLELAERAGRLDRHYIPTRYPNAWPELPPHKHYSRRDAEEALSTAAEVVELARREAEGDP</sequence>
<dbReference type="Gene3D" id="1.20.120.330">
    <property type="entry name" value="Nucleotidyltransferases domain 2"/>
    <property type="match status" value="1"/>
</dbReference>
<dbReference type="SMART" id="SM00748">
    <property type="entry name" value="HEPN"/>
    <property type="match status" value="1"/>
</dbReference>
<proteinExistence type="predicted"/>
<protein>
    <submittedName>
        <fullName evidence="2">HEPN domain-containing protein</fullName>
    </submittedName>
</protein>
<dbReference type="EMBL" id="DRZM01000152">
    <property type="protein sequence ID" value="HHP05082.1"/>
    <property type="molecule type" value="Genomic_DNA"/>
</dbReference>
<dbReference type="PROSITE" id="PS50910">
    <property type="entry name" value="HEPN"/>
    <property type="match status" value="1"/>
</dbReference>
<dbReference type="SUPFAM" id="SSF81593">
    <property type="entry name" value="Nucleotidyltransferase substrate binding subunit/domain"/>
    <property type="match status" value="1"/>
</dbReference>
<evidence type="ECO:0000259" key="1">
    <source>
        <dbReference type="PROSITE" id="PS50910"/>
    </source>
</evidence>
<gene>
    <name evidence="2" type="ORF">ENM88_04950</name>
</gene>
<feature type="domain" description="HEPN" evidence="1">
    <location>
        <begin position="10"/>
        <end position="122"/>
    </location>
</feature>
<dbReference type="InterPro" id="IPR007842">
    <property type="entry name" value="HEPN_dom"/>
</dbReference>